<keyword evidence="4" id="KW-1133">Transmembrane helix</keyword>
<evidence type="ECO:0000313" key="7">
    <source>
        <dbReference type="Proteomes" id="UP000317178"/>
    </source>
</evidence>
<feature type="transmembrane region" description="Helical" evidence="4">
    <location>
        <begin position="274"/>
        <end position="292"/>
    </location>
</feature>
<dbReference type="GO" id="GO:0005829">
    <property type="term" value="C:cytosol"/>
    <property type="evidence" value="ECO:0007669"/>
    <property type="project" value="TreeGrafter"/>
</dbReference>
<evidence type="ECO:0000256" key="2">
    <source>
        <dbReference type="ARBA" id="ARBA00022840"/>
    </source>
</evidence>
<dbReference type="SMART" id="SM00534">
    <property type="entry name" value="MUTSac"/>
    <property type="match status" value="1"/>
</dbReference>
<keyword evidence="7" id="KW-1185">Reference proteome</keyword>
<keyword evidence="4" id="KW-0812">Transmembrane</keyword>
<dbReference type="PANTHER" id="PTHR11361">
    <property type="entry name" value="DNA MISMATCH REPAIR PROTEIN MUTS FAMILY MEMBER"/>
    <property type="match status" value="1"/>
</dbReference>
<dbReference type="InterPro" id="IPR036187">
    <property type="entry name" value="DNA_mismatch_repair_MutS_sf"/>
</dbReference>
<dbReference type="GO" id="GO:0030983">
    <property type="term" value="F:mismatched DNA binding"/>
    <property type="evidence" value="ECO:0007669"/>
    <property type="project" value="InterPro"/>
</dbReference>
<dbReference type="InterPro" id="IPR045076">
    <property type="entry name" value="MutS"/>
</dbReference>
<dbReference type="GO" id="GO:0006298">
    <property type="term" value="P:mismatch repair"/>
    <property type="evidence" value="ECO:0007669"/>
    <property type="project" value="InterPro"/>
</dbReference>
<dbReference type="InterPro" id="IPR000432">
    <property type="entry name" value="DNA_mismatch_repair_MutS_C"/>
</dbReference>
<keyword evidence="4" id="KW-0472">Membrane</keyword>
<evidence type="ECO:0000256" key="3">
    <source>
        <dbReference type="ARBA" id="ARBA00023125"/>
    </source>
</evidence>
<accession>A0A518CJS7</accession>
<organism evidence="6 7">
    <name type="scientific">Polystyrenella longa</name>
    <dbReference type="NCBI Taxonomy" id="2528007"/>
    <lineage>
        <taxon>Bacteria</taxon>
        <taxon>Pseudomonadati</taxon>
        <taxon>Planctomycetota</taxon>
        <taxon>Planctomycetia</taxon>
        <taxon>Planctomycetales</taxon>
        <taxon>Planctomycetaceae</taxon>
        <taxon>Polystyrenella</taxon>
    </lineage>
</organism>
<dbReference type="InterPro" id="IPR027417">
    <property type="entry name" value="P-loop_NTPase"/>
</dbReference>
<dbReference type="Gene3D" id="3.40.50.300">
    <property type="entry name" value="P-loop containing nucleotide triphosphate hydrolases"/>
    <property type="match status" value="1"/>
</dbReference>
<dbReference type="Proteomes" id="UP000317178">
    <property type="component" value="Chromosome"/>
</dbReference>
<dbReference type="SUPFAM" id="SSF48334">
    <property type="entry name" value="DNA repair protein MutS, domain III"/>
    <property type="match status" value="1"/>
</dbReference>
<protein>
    <submittedName>
        <fullName evidence="6">DNA mismatch repair protein MutS</fullName>
    </submittedName>
</protein>
<feature type="transmembrane region" description="Helical" evidence="4">
    <location>
        <begin position="90"/>
        <end position="107"/>
    </location>
</feature>
<dbReference type="KEGG" id="plon:Pla110_11930"/>
<dbReference type="Gene3D" id="1.10.1420.10">
    <property type="match status" value="1"/>
</dbReference>
<reference evidence="6 7" key="1">
    <citation type="submission" date="2019-02" db="EMBL/GenBank/DDBJ databases">
        <title>Deep-cultivation of Planctomycetes and their phenomic and genomic characterization uncovers novel biology.</title>
        <authorList>
            <person name="Wiegand S."/>
            <person name="Jogler M."/>
            <person name="Boedeker C."/>
            <person name="Pinto D."/>
            <person name="Vollmers J."/>
            <person name="Rivas-Marin E."/>
            <person name="Kohn T."/>
            <person name="Peeters S.H."/>
            <person name="Heuer A."/>
            <person name="Rast P."/>
            <person name="Oberbeckmann S."/>
            <person name="Bunk B."/>
            <person name="Jeske O."/>
            <person name="Meyerdierks A."/>
            <person name="Storesund J.E."/>
            <person name="Kallscheuer N."/>
            <person name="Luecker S."/>
            <person name="Lage O.M."/>
            <person name="Pohl T."/>
            <person name="Merkel B.J."/>
            <person name="Hornburger P."/>
            <person name="Mueller R.-W."/>
            <person name="Bruemmer F."/>
            <person name="Labrenz M."/>
            <person name="Spormann A.M."/>
            <person name="Op den Camp H."/>
            <person name="Overmann J."/>
            <person name="Amann R."/>
            <person name="Jetten M.S.M."/>
            <person name="Mascher T."/>
            <person name="Medema M.H."/>
            <person name="Devos D.P."/>
            <person name="Kaster A.-K."/>
            <person name="Ovreas L."/>
            <person name="Rohde M."/>
            <person name="Galperin M.Y."/>
            <person name="Jogler C."/>
        </authorList>
    </citation>
    <scope>NUCLEOTIDE SEQUENCE [LARGE SCALE GENOMIC DNA]</scope>
    <source>
        <strain evidence="6 7">Pla110</strain>
    </source>
</reference>
<proteinExistence type="predicted"/>
<evidence type="ECO:0000256" key="4">
    <source>
        <dbReference type="SAM" id="Phobius"/>
    </source>
</evidence>
<gene>
    <name evidence="6" type="primary">mutS_2</name>
    <name evidence="6" type="ORF">Pla110_11930</name>
</gene>
<dbReference type="Pfam" id="PF00488">
    <property type="entry name" value="MutS_V"/>
    <property type="match status" value="1"/>
</dbReference>
<dbReference type="EMBL" id="CP036281">
    <property type="protein sequence ID" value="QDU79483.1"/>
    <property type="molecule type" value="Genomic_DNA"/>
</dbReference>
<dbReference type="GO" id="GO:0140664">
    <property type="term" value="F:ATP-dependent DNA damage sensor activity"/>
    <property type="evidence" value="ECO:0007669"/>
    <property type="project" value="InterPro"/>
</dbReference>
<dbReference type="PANTHER" id="PTHR11361:SF99">
    <property type="entry name" value="DNA MISMATCH REPAIR PROTEIN"/>
    <property type="match status" value="1"/>
</dbReference>
<evidence type="ECO:0000313" key="6">
    <source>
        <dbReference type="EMBL" id="QDU79483.1"/>
    </source>
</evidence>
<dbReference type="SUPFAM" id="SSF52540">
    <property type="entry name" value="P-loop containing nucleoside triphosphate hydrolases"/>
    <property type="match status" value="1"/>
</dbReference>
<dbReference type="GO" id="GO:0005524">
    <property type="term" value="F:ATP binding"/>
    <property type="evidence" value="ECO:0007669"/>
    <property type="project" value="UniProtKB-KW"/>
</dbReference>
<dbReference type="RefSeq" id="WP_197440530.1">
    <property type="nucleotide sequence ID" value="NZ_CP036281.1"/>
</dbReference>
<evidence type="ECO:0000259" key="5">
    <source>
        <dbReference type="SMART" id="SM00534"/>
    </source>
</evidence>
<feature type="domain" description="DNA mismatch repair proteins mutS family" evidence="5">
    <location>
        <begin position="481"/>
        <end position="667"/>
    </location>
</feature>
<sequence length="668" mass="74750">MSHVISGRKQPTCLYPLSIDTGTLTTNSLPPPIDQNSLQNETLPSVATVAPDQLEKTNSARAAARSAYEKRRDSYRSQLKQLRRQEEKISMGRGAIFLLAILFLFFASGENSWSAFWLLLPGFLFVALVIVHGRILKKIRQAHSAVTHYETGLRRINDTWYGIGPTGERFSDPDHPYANDLDLFGEGSLFQLLCQARTRLGESTLASWIKSAATTDEIRLRQSAARELADKLDLREELALLSSKKSDNLDEEDQTHLVQWFNIPPQPIALWKRLFAGLVAISSTVALLGYLFQAWGAHPLFITLLVQTPFLLLFRKQIHELSIQADQAASGLRILSRVLFVIERQSFESPLLKQLQQKLETEGHPPSYEVNHFDRLVQRLQNCVRNQFFAPLAFLFCLPVHVVHSIEKWKAAVGDHIPDWLETVGQFEALCSLASFHFEHADFPFPEVTEEGPTFEVTGMGHPLLAFQKRVHNDLTFGRDPAFLMVSGSNMSGKSTLLRTVGLNAALAYTGAPVCATSLTISRFQIGTTMRVADSLQQGFSHFFAVISRLKVVVELTRKPGGLPVLFLLDEILQGTNSHDRREGAEAVIRNLLEHDAVGLVTTHDLSLTKIVPDLSVSARNIHFEDRLEAGELKFDYHIQDGVVQHSNALELMRIIGLTEPAEKQDSP</sequence>
<feature type="transmembrane region" description="Helical" evidence="4">
    <location>
        <begin position="113"/>
        <end position="131"/>
    </location>
</feature>
<dbReference type="AlphaFoldDB" id="A0A518CJS7"/>
<keyword evidence="2" id="KW-0067">ATP-binding</keyword>
<name>A0A518CJS7_9PLAN</name>
<keyword evidence="3" id="KW-0238">DNA-binding</keyword>
<keyword evidence="1" id="KW-0547">Nucleotide-binding</keyword>
<evidence type="ECO:0000256" key="1">
    <source>
        <dbReference type="ARBA" id="ARBA00022741"/>
    </source>
</evidence>